<evidence type="ECO:0000256" key="4">
    <source>
        <dbReference type="SAM" id="MobiDB-lite"/>
    </source>
</evidence>
<keyword evidence="7" id="KW-1185">Reference proteome</keyword>
<feature type="region of interest" description="Disordered" evidence="4">
    <location>
        <begin position="1"/>
        <end position="30"/>
    </location>
</feature>
<protein>
    <recommendedName>
        <fullName evidence="5">SNF2 N-terminal domain-containing protein</fullName>
    </recommendedName>
</protein>
<reference evidence="6 7" key="1">
    <citation type="journal article" date="2022" name="Nat. Genet.">
        <title>Improved pea reference genome and pan-genome highlight genomic features and evolutionary characteristics.</title>
        <authorList>
            <person name="Yang T."/>
            <person name="Liu R."/>
            <person name="Luo Y."/>
            <person name="Hu S."/>
            <person name="Wang D."/>
            <person name="Wang C."/>
            <person name="Pandey M.K."/>
            <person name="Ge S."/>
            <person name="Xu Q."/>
            <person name="Li N."/>
            <person name="Li G."/>
            <person name="Huang Y."/>
            <person name="Saxena R.K."/>
            <person name="Ji Y."/>
            <person name="Li M."/>
            <person name="Yan X."/>
            <person name="He Y."/>
            <person name="Liu Y."/>
            <person name="Wang X."/>
            <person name="Xiang C."/>
            <person name="Varshney R.K."/>
            <person name="Ding H."/>
            <person name="Gao S."/>
            <person name="Zong X."/>
        </authorList>
    </citation>
    <scope>NUCLEOTIDE SEQUENCE [LARGE SCALE GENOMIC DNA]</scope>
    <source>
        <strain evidence="6 7">cv. Zhongwan 6</strain>
    </source>
</reference>
<organism evidence="6 7">
    <name type="scientific">Pisum sativum</name>
    <name type="common">Garden pea</name>
    <name type="synonym">Lathyrus oleraceus</name>
    <dbReference type="NCBI Taxonomy" id="3888"/>
    <lineage>
        <taxon>Eukaryota</taxon>
        <taxon>Viridiplantae</taxon>
        <taxon>Streptophyta</taxon>
        <taxon>Embryophyta</taxon>
        <taxon>Tracheophyta</taxon>
        <taxon>Spermatophyta</taxon>
        <taxon>Magnoliopsida</taxon>
        <taxon>eudicotyledons</taxon>
        <taxon>Gunneridae</taxon>
        <taxon>Pentapetalae</taxon>
        <taxon>rosids</taxon>
        <taxon>fabids</taxon>
        <taxon>Fabales</taxon>
        <taxon>Fabaceae</taxon>
        <taxon>Papilionoideae</taxon>
        <taxon>50 kb inversion clade</taxon>
        <taxon>NPAAA clade</taxon>
        <taxon>Hologalegina</taxon>
        <taxon>IRL clade</taxon>
        <taxon>Fabeae</taxon>
        <taxon>Lathyrus</taxon>
    </lineage>
</organism>
<dbReference type="EMBL" id="JAMSHJ010000006">
    <property type="protein sequence ID" value="KAI5397280.1"/>
    <property type="molecule type" value="Genomic_DNA"/>
</dbReference>
<dbReference type="InterPro" id="IPR038718">
    <property type="entry name" value="SNF2-like_sf"/>
</dbReference>
<evidence type="ECO:0000256" key="1">
    <source>
        <dbReference type="ARBA" id="ARBA00022741"/>
    </source>
</evidence>
<accession>A0A9D5A9B0</accession>
<dbReference type="AlphaFoldDB" id="A0A9D5A9B0"/>
<dbReference type="InterPro" id="IPR050628">
    <property type="entry name" value="SNF2_RAD54_helicase_TF"/>
</dbReference>
<evidence type="ECO:0000256" key="2">
    <source>
        <dbReference type="ARBA" id="ARBA00022801"/>
    </source>
</evidence>
<dbReference type="GO" id="GO:0016787">
    <property type="term" value="F:hydrolase activity"/>
    <property type="evidence" value="ECO:0007669"/>
    <property type="project" value="UniProtKB-KW"/>
</dbReference>
<evidence type="ECO:0000259" key="5">
    <source>
        <dbReference type="Pfam" id="PF00176"/>
    </source>
</evidence>
<evidence type="ECO:0000313" key="7">
    <source>
        <dbReference type="Proteomes" id="UP001058974"/>
    </source>
</evidence>
<proteinExistence type="predicted"/>
<dbReference type="Gene3D" id="3.40.50.10810">
    <property type="entry name" value="Tandem AAA-ATPase domain"/>
    <property type="match status" value="1"/>
</dbReference>
<dbReference type="Gramene" id="Psat06G0319300-T1">
    <property type="protein sequence ID" value="KAI5397280.1"/>
    <property type="gene ID" value="KIW84_063193"/>
</dbReference>
<comment type="caution">
    <text evidence="6">The sequence shown here is derived from an EMBL/GenBank/DDBJ whole genome shotgun (WGS) entry which is preliminary data.</text>
</comment>
<dbReference type="SUPFAM" id="SSF52540">
    <property type="entry name" value="P-loop containing nucleoside triphosphate hydrolases"/>
    <property type="match status" value="1"/>
</dbReference>
<dbReference type="InterPro" id="IPR027417">
    <property type="entry name" value="P-loop_NTPase"/>
</dbReference>
<dbReference type="Proteomes" id="UP001058974">
    <property type="component" value="Chromosome 6"/>
</dbReference>
<dbReference type="InterPro" id="IPR000330">
    <property type="entry name" value="SNF2_N"/>
</dbReference>
<dbReference type="PANTHER" id="PTHR45626:SF24">
    <property type="entry name" value="HELICASE-LIKE TRANSCRIPTION FACTOR CHR28-RELATED"/>
    <property type="match status" value="1"/>
</dbReference>
<sequence>MRLSSTKPASERGGQVSYAPVASAGTNPITHSNHANVLNQTKECHHCQDQTRNTCSAKVTIGLHQVGTLHLKQLLGNTSQHQTVNSRISNSHGTDYEIMSSQQAFKRTLPSSFQSSETRAFPPSSFAPNNRVSHLSSSQLHDAYRSRHHGVGPSTSGEKGFFRDNFGRGNDGDRFMNQNGGTRALPPSLMTGKTITPPFASFSESAYRSGVGDERAPETDERLIYEAALQDISQPLKEADLPAGIMAVPLMRHQKIALAWMLQKENRSLHCLGGILADDQGLGKTISTIALILMQRQLQIKWKTDDTCNHKAEALNLDDDDDNGSIDVEKLKNDEQSNSKTSISTYSQYLYSQRYSNCKSIILLLLQYQLRANFC</sequence>
<dbReference type="PANTHER" id="PTHR45626">
    <property type="entry name" value="TRANSCRIPTION TERMINATION FACTOR 2-RELATED"/>
    <property type="match status" value="1"/>
</dbReference>
<dbReference type="GO" id="GO:0006281">
    <property type="term" value="P:DNA repair"/>
    <property type="evidence" value="ECO:0007669"/>
    <property type="project" value="TreeGrafter"/>
</dbReference>
<name>A0A9D5A9B0_PEA</name>
<gene>
    <name evidence="6" type="ORF">KIW84_063193</name>
</gene>
<dbReference type="Pfam" id="PF00176">
    <property type="entry name" value="SNF2-rel_dom"/>
    <property type="match status" value="1"/>
</dbReference>
<evidence type="ECO:0000256" key="3">
    <source>
        <dbReference type="ARBA" id="ARBA00022840"/>
    </source>
</evidence>
<feature type="domain" description="SNF2 N-terminal" evidence="5">
    <location>
        <begin position="253"/>
        <end position="302"/>
    </location>
</feature>
<keyword evidence="3" id="KW-0067">ATP-binding</keyword>
<evidence type="ECO:0000313" key="6">
    <source>
        <dbReference type="EMBL" id="KAI5397280.1"/>
    </source>
</evidence>
<dbReference type="GO" id="GO:0008094">
    <property type="term" value="F:ATP-dependent activity, acting on DNA"/>
    <property type="evidence" value="ECO:0007669"/>
    <property type="project" value="TreeGrafter"/>
</dbReference>
<feature type="region of interest" description="Disordered" evidence="4">
    <location>
        <begin position="113"/>
        <end position="132"/>
    </location>
</feature>
<keyword evidence="2" id="KW-0378">Hydrolase</keyword>
<keyword evidence="1" id="KW-0547">Nucleotide-binding</keyword>
<dbReference type="GO" id="GO:0005634">
    <property type="term" value="C:nucleus"/>
    <property type="evidence" value="ECO:0007669"/>
    <property type="project" value="TreeGrafter"/>
</dbReference>
<dbReference type="GO" id="GO:0005524">
    <property type="term" value="F:ATP binding"/>
    <property type="evidence" value="ECO:0007669"/>
    <property type="project" value="UniProtKB-KW"/>
</dbReference>